<proteinExistence type="predicted"/>
<gene>
    <name evidence="1" type="ORF">niasHT_009171</name>
</gene>
<organism evidence="1 2">
    <name type="scientific">Heterodera trifolii</name>
    <dbReference type="NCBI Taxonomy" id="157864"/>
    <lineage>
        <taxon>Eukaryota</taxon>
        <taxon>Metazoa</taxon>
        <taxon>Ecdysozoa</taxon>
        <taxon>Nematoda</taxon>
        <taxon>Chromadorea</taxon>
        <taxon>Rhabditida</taxon>
        <taxon>Tylenchina</taxon>
        <taxon>Tylenchomorpha</taxon>
        <taxon>Tylenchoidea</taxon>
        <taxon>Heteroderidae</taxon>
        <taxon>Heteroderinae</taxon>
        <taxon>Heterodera</taxon>
    </lineage>
</organism>
<dbReference type="Proteomes" id="UP001620626">
    <property type="component" value="Unassembled WGS sequence"/>
</dbReference>
<protein>
    <submittedName>
        <fullName evidence="1">Uncharacterized protein</fullName>
    </submittedName>
</protein>
<name>A0ABD2ME49_9BILA</name>
<dbReference type="AlphaFoldDB" id="A0ABD2ME49"/>
<accession>A0ABD2ME49</accession>
<sequence length="141" mass="15700">MTPCDCSPVPFRASLAVVDAVENGSSTGYTLKSEAPPRQWAENVSHVAAHRLWQRASPAWQLPDDNMWRSAGACIRIKPSVGILRVLVEMNNDGTKGNYCAFLYAIVRKNRRATQQNGGGQRMMTSRTTLMLLIIELIWLP</sequence>
<reference evidence="1 2" key="1">
    <citation type="submission" date="2024-10" db="EMBL/GenBank/DDBJ databases">
        <authorList>
            <person name="Kim D."/>
        </authorList>
    </citation>
    <scope>NUCLEOTIDE SEQUENCE [LARGE SCALE GENOMIC DNA]</scope>
    <source>
        <strain evidence="1">BH-2024</strain>
    </source>
</reference>
<evidence type="ECO:0000313" key="1">
    <source>
        <dbReference type="EMBL" id="KAL3125805.1"/>
    </source>
</evidence>
<keyword evidence="2" id="KW-1185">Reference proteome</keyword>
<evidence type="ECO:0000313" key="2">
    <source>
        <dbReference type="Proteomes" id="UP001620626"/>
    </source>
</evidence>
<dbReference type="EMBL" id="JBICBT010000021">
    <property type="protein sequence ID" value="KAL3125805.1"/>
    <property type="molecule type" value="Genomic_DNA"/>
</dbReference>
<comment type="caution">
    <text evidence="1">The sequence shown here is derived from an EMBL/GenBank/DDBJ whole genome shotgun (WGS) entry which is preliminary data.</text>
</comment>